<dbReference type="EMBL" id="MKGL01000248">
    <property type="protein sequence ID" value="RNF02071.1"/>
    <property type="molecule type" value="Genomic_DNA"/>
</dbReference>
<keyword evidence="2" id="KW-1185">Reference proteome</keyword>
<gene>
    <name evidence="1" type="ORF">TraAM80_06614</name>
</gene>
<evidence type="ECO:0000313" key="1">
    <source>
        <dbReference type="EMBL" id="RNF02071.1"/>
    </source>
</evidence>
<dbReference type="GO" id="GO:0003743">
    <property type="term" value="F:translation initiation factor activity"/>
    <property type="evidence" value="ECO:0007669"/>
    <property type="project" value="UniProtKB-KW"/>
</dbReference>
<dbReference type="GeneID" id="40330547"/>
<evidence type="ECO:0000313" key="2">
    <source>
        <dbReference type="Proteomes" id="UP000283634"/>
    </source>
</evidence>
<accession>A0A3S5IQS4</accession>
<protein>
    <submittedName>
        <fullName evidence="1">Translation initiation factor eIF-2B subunit epsilon</fullName>
    </submittedName>
</protein>
<dbReference type="OMA" id="GHDEMQA"/>
<comment type="caution">
    <text evidence="1">The sequence shown here is derived from an EMBL/GenBank/DDBJ whole genome shotgun (WGS) entry which is preliminary data.</text>
</comment>
<dbReference type="RefSeq" id="XP_029236701.1">
    <property type="nucleotide sequence ID" value="XM_029383451.1"/>
</dbReference>
<keyword evidence="1" id="KW-0396">Initiation factor</keyword>
<sequence>MAHCIWQMKDTRLSFRRTNSDLCFIVTEKLLAHVLETHSPSNDPIPAIEAVNDLFGRWCRPFYMEMVTGKDEMQEILRATCTAIGGSDCLLHRRGPQLLECLYNGCDDELYDKRGYCIVTGESLVEFGARVRRLTQEPQSFATDDEDSAREEGMLRVAVSCLTFIDGVRAFLEEEEEDCET</sequence>
<reference evidence="1 2" key="1">
    <citation type="journal article" date="2018" name="BMC Genomics">
        <title>Genomic comparison of Trypanosoma conorhini and Trypanosoma rangeli to Trypanosoma cruzi strains of high and low virulence.</title>
        <authorList>
            <person name="Bradwell K.R."/>
            <person name="Koparde V.N."/>
            <person name="Matveyev A.V."/>
            <person name="Serrano M.G."/>
            <person name="Alves J.M."/>
            <person name="Parikh H."/>
            <person name="Huang B."/>
            <person name="Lee V."/>
            <person name="Espinosa-Alvarez O."/>
            <person name="Ortiz P.A."/>
            <person name="Costa-Martins A.G."/>
            <person name="Teixeira M.M."/>
            <person name="Buck G.A."/>
        </authorList>
    </citation>
    <scope>NUCLEOTIDE SEQUENCE [LARGE SCALE GENOMIC DNA]</scope>
    <source>
        <strain evidence="1 2">AM80</strain>
    </source>
</reference>
<name>A0A3S5IQS4_TRYRA</name>
<proteinExistence type="predicted"/>
<dbReference type="AlphaFoldDB" id="A0A3S5IQS4"/>
<dbReference type="VEuPathDB" id="TriTrypDB:TRSC58_01531"/>
<organism evidence="1 2">
    <name type="scientific">Trypanosoma rangeli</name>
    <dbReference type="NCBI Taxonomy" id="5698"/>
    <lineage>
        <taxon>Eukaryota</taxon>
        <taxon>Discoba</taxon>
        <taxon>Euglenozoa</taxon>
        <taxon>Kinetoplastea</taxon>
        <taxon>Metakinetoplastina</taxon>
        <taxon>Trypanosomatida</taxon>
        <taxon>Trypanosomatidae</taxon>
        <taxon>Trypanosoma</taxon>
        <taxon>Herpetosoma</taxon>
    </lineage>
</organism>
<dbReference type="Proteomes" id="UP000283634">
    <property type="component" value="Unassembled WGS sequence"/>
</dbReference>
<keyword evidence="1" id="KW-0648">Protein biosynthesis</keyword>